<feature type="transmembrane region" description="Helical" evidence="2">
    <location>
        <begin position="338"/>
        <end position="355"/>
    </location>
</feature>
<dbReference type="GeneID" id="64256445"/>
<dbReference type="GO" id="GO:0008233">
    <property type="term" value="F:peptidase activity"/>
    <property type="evidence" value="ECO:0007669"/>
    <property type="project" value="InterPro"/>
</dbReference>
<dbReference type="Proteomes" id="UP000187035">
    <property type="component" value="Unassembled WGS sequence"/>
</dbReference>
<feature type="transmembrane region" description="Helical" evidence="2">
    <location>
        <begin position="269"/>
        <end position="287"/>
    </location>
</feature>
<comment type="caution">
    <text evidence="4">The sequence shown here is derived from an EMBL/GenBank/DDBJ whole genome shotgun (WGS) entry which is preliminary data.</text>
</comment>
<dbReference type="Pfam" id="PF15648">
    <property type="entry name" value="Tox-REase-5"/>
    <property type="match status" value="1"/>
</dbReference>
<evidence type="ECO:0000259" key="3">
    <source>
        <dbReference type="Pfam" id="PF15648"/>
    </source>
</evidence>
<feature type="transmembrane region" description="Helical" evidence="2">
    <location>
        <begin position="69"/>
        <end position="87"/>
    </location>
</feature>
<protein>
    <recommendedName>
        <fullName evidence="3">Tox-REase-5 domain-containing protein</fullName>
    </recommendedName>
</protein>
<sequence>MSPSTDRPAAPSLNLDGAPVRLEWWERLGGFLLQLRAFRILMRIRMVLTWVSLLIVAVTLAVSPLARTALGAWIGCFWTVAACFWLARGKTVSWGMTSGIFALSMPWAGVIGWLSFQVAAAAGVAVSHAASKVVIAGVVEELAKLAPICLVAVIAPGRVRRLLIQDWLVLGVACGAGFTAVEEVARRLAYIVGNTPGMQLSKAICPEDPAGVVECTHLPTFSLWPFSDEFPGAVTYAGHAIVTGLVAVSIGLARHLWWRARHHHPAIGVALRCAALGLPPGVLWVTMVDHMATNATTASTDWFTDERVVKAWGATNGEPPWPIVGTTSSMAGSGQGRGWMLLVMLVVAILLDARVMRLGSYARALAGPGGGPSAPQGLPGGVAGRWGADVVEAAAATRAGAHRVRLALAQAATTRRPRLFLQAWAEHRIARDLAARRQLDAGTHRWATSALAAAAALAGAWIIYSVVPPLVTELNQRLIGLPTFWFAGILDMLGAVWESMSPTEKAALVLIGAAAVFLSGGPFGLAFSVGLGIATALDAARPTAQLMRDPWGTTGHYLDTHNDLQVITDASLAAAAIIPGGKALRGAGKAARTARTLAREEAAATKAARRFSRAQASRGLNPRAGIHQPGLRTPRPGRSDGGVGTWGPGKNYGSPRSQAYEEQVTGVPIEHSYIVNGVEFDGYNGFALVDAKGPGYDPLIKGDWSREPKSTYKTDPVTGEVKRVKRGLIDKAEDQVKAVRATGTDTPIQWHIAEKDTFDDLFNRQKSGEFPAEIELIHTPPN</sequence>
<keyword evidence="2" id="KW-1133">Transmembrane helix</keyword>
<feature type="transmembrane region" description="Helical" evidence="2">
    <location>
        <begin position="44"/>
        <end position="63"/>
    </location>
</feature>
<feature type="region of interest" description="Disordered" evidence="1">
    <location>
        <begin position="611"/>
        <end position="658"/>
    </location>
</feature>
<dbReference type="EMBL" id="MSRR01000009">
    <property type="protein sequence ID" value="OMG37184.1"/>
    <property type="molecule type" value="Genomic_DNA"/>
</dbReference>
<feature type="transmembrane region" description="Helical" evidence="2">
    <location>
        <begin position="479"/>
        <end position="497"/>
    </location>
</feature>
<dbReference type="AlphaFoldDB" id="A0A854ECE9"/>
<evidence type="ECO:0000313" key="4">
    <source>
        <dbReference type="EMBL" id="OMG37184.1"/>
    </source>
</evidence>
<evidence type="ECO:0000256" key="2">
    <source>
        <dbReference type="SAM" id="Phobius"/>
    </source>
</evidence>
<dbReference type="InterPro" id="IPR028904">
    <property type="entry name" value="Tox-REase-5_dom"/>
</dbReference>
<accession>A0A854ECE9</accession>
<feature type="domain" description="Tox-REase-5" evidence="3">
    <location>
        <begin position="658"/>
        <end position="754"/>
    </location>
</feature>
<gene>
    <name evidence="4" type="ORF">BKH33_04705</name>
</gene>
<evidence type="ECO:0000256" key="1">
    <source>
        <dbReference type="SAM" id="MobiDB-lite"/>
    </source>
</evidence>
<evidence type="ECO:0000313" key="5">
    <source>
        <dbReference type="Proteomes" id="UP000187035"/>
    </source>
</evidence>
<feature type="transmembrane region" description="Helical" evidence="2">
    <location>
        <begin position="446"/>
        <end position="467"/>
    </location>
</feature>
<keyword evidence="2" id="KW-0472">Membrane</keyword>
<dbReference type="RefSeq" id="WP_003781006.1">
    <property type="nucleotide sequence ID" value="NZ_CP066049.1"/>
</dbReference>
<proteinExistence type="predicted"/>
<keyword evidence="2" id="KW-0812">Transmembrane</keyword>
<feature type="transmembrane region" description="Helical" evidence="2">
    <location>
        <begin position="233"/>
        <end position="257"/>
    </location>
</feature>
<feature type="transmembrane region" description="Helical" evidence="2">
    <location>
        <begin position="509"/>
        <end position="537"/>
    </location>
</feature>
<organism evidence="4 5">
    <name type="scientific">Actinomyces naeslundii</name>
    <dbReference type="NCBI Taxonomy" id="1655"/>
    <lineage>
        <taxon>Bacteria</taxon>
        <taxon>Bacillati</taxon>
        <taxon>Actinomycetota</taxon>
        <taxon>Actinomycetes</taxon>
        <taxon>Actinomycetales</taxon>
        <taxon>Actinomycetaceae</taxon>
        <taxon>Actinomyces</taxon>
    </lineage>
</organism>
<dbReference type="InterPro" id="IPR026898">
    <property type="entry name" value="PrsW"/>
</dbReference>
<name>A0A854ECE9_ACTNA</name>
<feature type="transmembrane region" description="Helical" evidence="2">
    <location>
        <begin position="99"/>
        <end position="127"/>
    </location>
</feature>
<reference evidence="4 5" key="1">
    <citation type="submission" date="2016-12" db="EMBL/GenBank/DDBJ databases">
        <title>Genomic comparison of strains in the 'Actinomyces naeslundii' group.</title>
        <authorList>
            <person name="Mughal S.R."/>
            <person name="Do T."/>
            <person name="Gilbert S.C."/>
            <person name="Witherden E.A."/>
            <person name="Didelot X."/>
            <person name="Beighton D."/>
        </authorList>
    </citation>
    <scope>NUCLEOTIDE SEQUENCE [LARGE SCALE GENOMIC DNA]</scope>
    <source>
        <strain evidence="4 5">NCTC 10301</strain>
    </source>
</reference>
<dbReference type="Pfam" id="PF13367">
    <property type="entry name" value="PrsW-protease"/>
    <property type="match status" value="1"/>
</dbReference>